<gene>
    <name evidence="3" type="ORF">FCS05_04225</name>
</gene>
<feature type="compositionally biased region" description="Low complexity" evidence="1">
    <location>
        <begin position="151"/>
        <end position="165"/>
    </location>
</feature>
<dbReference type="InterPro" id="IPR000157">
    <property type="entry name" value="TIR_dom"/>
</dbReference>
<evidence type="ECO:0000259" key="2">
    <source>
        <dbReference type="PROSITE" id="PS50104"/>
    </source>
</evidence>
<evidence type="ECO:0000313" key="3">
    <source>
        <dbReference type="EMBL" id="TLK30964.1"/>
    </source>
</evidence>
<dbReference type="SUPFAM" id="SSF52200">
    <property type="entry name" value="Toll/Interleukin receptor TIR domain"/>
    <property type="match status" value="1"/>
</dbReference>
<dbReference type="InterPro" id="IPR035897">
    <property type="entry name" value="Toll_tir_struct_dom_sf"/>
</dbReference>
<dbReference type="Proteomes" id="UP000308000">
    <property type="component" value="Unassembled WGS sequence"/>
</dbReference>
<feature type="region of interest" description="Disordered" evidence="1">
    <location>
        <begin position="1"/>
        <end position="20"/>
    </location>
</feature>
<feature type="region of interest" description="Disordered" evidence="1">
    <location>
        <begin position="144"/>
        <end position="165"/>
    </location>
</feature>
<reference evidence="3 4" key="1">
    <citation type="submission" date="2019-04" db="EMBL/GenBank/DDBJ databases">
        <title>Deinococcus metalilatus MA1002 mutant No.5.</title>
        <authorList>
            <person name="Park W."/>
            <person name="Park C."/>
        </authorList>
    </citation>
    <scope>NUCLEOTIDE SEQUENCE [LARGE SCALE GENOMIC DNA]</scope>
    <source>
        <strain evidence="3 4">MA1002-m5</strain>
    </source>
</reference>
<dbReference type="EMBL" id="VBRC01000002">
    <property type="protein sequence ID" value="TLK30964.1"/>
    <property type="molecule type" value="Genomic_DNA"/>
</dbReference>
<evidence type="ECO:0000256" key="1">
    <source>
        <dbReference type="SAM" id="MobiDB-lite"/>
    </source>
</evidence>
<comment type="caution">
    <text evidence="3">The sequence shown here is derived from an EMBL/GenBank/DDBJ whole genome shotgun (WGS) entry which is preliminary data.</text>
</comment>
<sequence length="633" mass="68475">MVTVLRAVSPPTSSETRERRRPTALLLPSSMDAFPLLQGAVFLPCLRSWLVIPHVQQAVNQLDHGGGQGQALRRVSRAQPGRTACASCLRRSTPIRATWAGWPTGRRAARTCAVSPSSTGAGRWANTSALPRCAHVPRRARLHRGLDDGSARAPGPRPAGCAAPRRLPLRALRPAPPGGAPCTLPVPGREWPLDLPERARPPLHLGALLLPAASGLGSAPPPGVRRDTEGMARRTPPDRPLIFISHFSAEQEIALKLQELLDRAFLGQVNIFVSSDDRSIRMGADFNGTIQDALRATRYGLLILSPAALRRPWVNIEFGALWVQNKPVTPICHSGLSPAQLPPPYVNHNGLSATDVRALNKLVANLAQEVEMRAPTVDWQPFLDVVQAAEQAARHRDLDTVAGAVATLTRACGQPEFPQQLRAGGHQYTLGDHEQGAHAALAVLRDHGLVEQRFQHRSQGPAGPGKTYELSGTAAYGELWLDPAFPSLLGQALGRPVPTLLEVSSGDAGQVREDHHLERVRPGAPAATAQRPDEPEELRLLEAAVRDAWEALSHYRSDPPVNTAPLRRQGQTLRERLHAAEEARPGFTAAIGGSAGREQMWSDLAQMTAVQPAVERLGELVEDLRARLRLPLN</sequence>
<feature type="compositionally biased region" description="Basic and acidic residues" evidence="1">
    <location>
        <begin position="224"/>
        <end position="235"/>
    </location>
</feature>
<dbReference type="AlphaFoldDB" id="A0AAJ5F6P7"/>
<organism evidence="3 4">
    <name type="scientific">Deinococcus metallilatus</name>
    <dbReference type="NCBI Taxonomy" id="1211322"/>
    <lineage>
        <taxon>Bacteria</taxon>
        <taxon>Thermotogati</taxon>
        <taxon>Deinococcota</taxon>
        <taxon>Deinococci</taxon>
        <taxon>Deinococcales</taxon>
        <taxon>Deinococcaceae</taxon>
        <taxon>Deinococcus</taxon>
    </lineage>
</organism>
<dbReference type="Gene3D" id="3.40.50.10140">
    <property type="entry name" value="Toll/interleukin-1 receptor homology (TIR) domain"/>
    <property type="match status" value="1"/>
</dbReference>
<dbReference type="GO" id="GO:0007165">
    <property type="term" value="P:signal transduction"/>
    <property type="evidence" value="ECO:0007669"/>
    <property type="project" value="InterPro"/>
</dbReference>
<feature type="region of interest" description="Disordered" evidence="1">
    <location>
        <begin position="214"/>
        <end position="235"/>
    </location>
</feature>
<name>A0AAJ5F6P7_9DEIO</name>
<dbReference type="PROSITE" id="PS50104">
    <property type="entry name" value="TIR"/>
    <property type="match status" value="1"/>
</dbReference>
<proteinExistence type="predicted"/>
<feature type="domain" description="TIR" evidence="2">
    <location>
        <begin position="238"/>
        <end position="370"/>
    </location>
</feature>
<accession>A0AAJ5F6P7</accession>
<protein>
    <submittedName>
        <fullName evidence="3">TIR domain-containing protein</fullName>
    </submittedName>
</protein>
<dbReference type="Pfam" id="PF13676">
    <property type="entry name" value="TIR_2"/>
    <property type="match status" value="1"/>
</dbReference>
<evidence type="ECO:0000313" key="4">
    <source>
        <dbReference type="Proteomes" id="UP000308000"/>
    </source>
</evidence>